<dbReference type="Proteomes" id="UP000515908">
    <property type="component" value="Chromosome 01"/>
</dbReference>
<organism evidence="1 2">
    <name type="scientific">Angomonas deanei</name>
    <dbReference type="NCBI Taxonomy" id="59799"/>
    <lineage>
        <taxon>Eukaryota</taxon>
        <taxon>Discoba</taxon>
        <taxon>Euglenozoa</taxon>
        <taxon>Kinetoplastea</taxon>
        <taxon>Metakinetoplastina</taxon>
        <taxon>Trypanosomatida</taxon>
        <taxon>Trypanosomatidae</taxon>
        <taxon>Strigomonadinae</taxon>
        <taxon>Angomonas</taxon>
    </lineage>
</organism>
<evidence type="ECO:0000313" key="2">
    <source>
        <dbReference type="Proteomes" id="UP000515908"/>
    </source>
</evidence>
<dbReference type="AlphaFoldDB" id="A0A7G2BZX1"/>
<gene>
    <name evidence="1" type="ORF">ADEAN_000051400</name>
</gene>
<dbReference type="VEuPathDB" id="TriTrypDB:ADEAN_000051400"/>
<protein>
    <submittedName>
        <fullName evidence="1">Uncharacterized protein</fullName>
    </submittedName>
</protein>
<reference evidence="1 2" key="1">
    <citation type="submission" date="2020-08" db="EMBL/GenBank/DDBJ databases">
        <authorList>
            <person name="Newling K."/>
            <person name="Davey J."/>
            <person name="Forrester S."/>
        </authorList>
    </citation>
    <scope>NUCLEOTIDE SEQUENCE [LARGE SCALE GENOMIC DNA]</scope>
    <source>
        <strain evidence="2">Crithidia deanei Carvalho (ATCC PRA-265)</strain>
    </source>
</reference>
<dbReference type="EMBL" id="LR877145">
    <property type="protein sequence ID" value="CAD2213078.1"/>
    <property type="molecule type" value="Genomic_DNA"/>
</dbReference>
<name>A0A7G2BZX1_9TRYP</name>
<proteinExistence type="predicted"/>
<keyword evidence="2" id="KW-1185">Reference proteome</keyword>
<evidence type="ECO:0000313" key="1">
    <source>
        <dbReference type="EMBL" id="CAD2213078.1"/>
    </source>
</evidence>
<sequence>MTLRVQGVCDLLTADGDPLPSSLSCTVDIYRCTPKKSGEVTREHVACVSSLYESLCAADFLPKEIPLTTKSGCDFLHIVVSSGNERCNTEVGACDISLKYLNMGGTSEYLLVGGWTTPYAYGCGRVQLQFTTARSAAVRRPQQELHNFLNVRRKWRERVQSLLWATDKSQLHQCDLALDKVAEFGWNRFLQRQERVRSPPPSFRMEFKFLRWRFTSSGAPQPLRSCDDSAQLTHSNTTSKEGSFFVVLTCGVHHFVSPLFHGQQSSDAISLEGIRCRAMTVIPSSDFCRFSIFKSTPQSCVEVATAEVPLSCLVSPERQIIQVPLVTLAKRIGAALHGVLEVEVRTKGTATTQGTAWGGWEETNTRRQTLLKHLHYNASWKLHRALCILANDWRTYPSHVDYNIVCRETYGPLREQVMSKLSIVKVVSQSEVLASASVQLKVYYQDNCVMRSGVVFQEDGSATVKNNHVETLVVDPDHTSLTIVLSETHLLSSSKTLARATVSASAIQSVHQPTEMWVHFYNVKTHSPLCEMSFTLTTPQTSAVRSPDYRSSLAVEDSAYRDVLSLLAVHAPKEAGKAHSLFSSFVNRAAAHSCLRSLLLPEPVACTIYIHVEGLTSSFANVFALDDRRIPSCDVSL</sequence>
<accession>A0A7G2BZX1</accession>